<evidence type="ECO:0000256" key="7">
    <source>
        <dbReference type="SAM" id="MobiDB-lite"/>
    </source>
</evidence>
<feature type="repeat" description="LDL-receptor class B" evidence="6">
    <location>
        <begin position="99"/>
        <end position="142"/>
    </location>
</feature>
<sequence length="1140" mass="124520">MGGDEGTHFFSIPIETDAGNTTIHVNSVQKINYENLLDQPMSLDVDYTRKQLYIYNRNTASLEMLNFNPEAGYPNLTLTLLHSGLSRGQVKIAVDWNSKNLYWTDPTFRWLVIQSIQNSSNYKILVYDNLEQPTGIAVDPIHKYLFWSDVGSLPKIERSTLSGNSRKAILSQGIAYPIALDVDIASSMLYWVDSIRDTVERSKLDGTERAIIKRLSHTTFFDITVFTDVVFVTDFDPSLGGIVRLFNKNTGVDDKNVPLIRSTNSHIFCVAFYAPQPTITDHCSSNPCKSICVSESTGPTCLCQEGFVLSSDGRTCVESTGSLHRALVWATSDTICAADIRGIHDEGEYIQTNKTCFSNAGANINWLTVDSHDRTIIFADGNDIYAMTLDGVHTKQLVTSATENVTGLAIDWGDKNVYWCQGQQSGNGKIHVFSQTTRNLHMLISSGLDNPKALNILPLQSTMVWINGRLGDYQIKKAHVHGTDIQTIISGTYLSEPRDLTIDAASQSMYFIDGNTLKSVQLDGTKLTSVDVGVANSILPLKLHSYKNHLIVADTGNKLDVLSFTNSGSTTHSLTTLVAVTDIGVVDITEQQEETGPCDADNGDCEHICIPLGRNRICQCSYGYILESNKKTCSSEPLSDNVMYVSDWTHDKVYQVSLINNAVNALDSSTVDSPTGVLYNSITNRIYWGDSTSKYIQSAHVNGTGYSVLFDVGAYRAHPDRLALDYSTGNIYYTAVASSQLQTGFTGIGVVSPNGFHRKLILEGVHPRAIEIDPSKGYLFWTDFGTTPAVLKRAHTDGTNIVALYTSMVWPNGIAIDRSASVLYVTDGKKNIIYRCGYEANTCVQYFSDPGSQLMDIKLLGNYLYYTAWNKVYITRLHKTNSNDTAKFANNAELGRLDAISLYSSNFLPTNVQSQCSSNNKSCSTFCHPTPNSFTCGCPDGEQLLPDGKTCTSDITTTSSSTSTTTTTTSSTSFLTTTTATTKTTSSSFMPTSTTFSTTSPKIGDDKSNDGKASASQIMYIGAGAGGTVAIVIIVVVIVIVLIKCGRKAHTGARYEHNPQSGLANDGFEHTAEYGDGAVTFRTQGEHPYSVLGNLGGVSHYSWNENTNSTLQDVTNMHAYDTINRISDCPTTDAPSPSSD</sequence>
<evidence type="ECO:0000256" key="5">
    <source>
        <dbReference type="ARBA" id="ARBA00023180"/>
    </source>
</evidence>
<dbReference type="SMART" id="SM00135">
    <property type="entry name" value="LY"/>
    <property type="match status" value="12"/>
</dbReference>
<reference evidence="10" key="1">
    <citation type="journal article" date="2019" name="bioRxiv">
        <title>The Genome of the Zebra Mussel, Dreissena polymorpha: A Resource for Invasive Species Research.</title>
        <authorList>
            <person name="McCartney M.A."/>
            <person name="Auch B."/>
            <person name="Kono T."/>
            <person name="Mallez S."/>
            <person name="Zhang Y."/>
            <person name="Obille A."/>
            <person name="Becker A."/>
            <person name="Abrahante J.E."/>
            <person name="Garbe J."/>
            <person name="Badalamenti J.P."/>
            <person name="Herman A."/>
            <person name="Mangelson H."/>
            <person name="Liachko I."/>
            <person name="Sullivan S."/>
            <person name="Sone E.D."/>
            <person name="Koren S."/>
            <person name="Silverstein K.A.T."/>
            <person name="Beckman K.B."/>
            <person name="Gohl D.M."/>
        </authorList>
    </citation>
    <scope>NUCLEOTIDE SEQUENCE</scope>
    <source>
        <strain evidence="10">Duluth1</strain>
        <tissue evidence="10">Whole animal</tissue>
    </source>
</reference>
<dbReference type="PROSITE" id="PS51120">
    <property type="entry name" value="LDLRB"/>
    <property type="match status" value="4"/>
</dbReference>
<accession>A0A9D4IH99</accession>
<keyword evidence="2" id="KW-0732">Signal</keyword>
<dbReference type="InterPro" id="IPR050778">
    <property type="entry name" value="Cueball_EGF_LRP_Nidogen"/>
</dbReference>
<dbReference type="InterPro" id="IPR000742">
    <property type="entry name" value="EGF"/>
</dbReference>
<dbReference type="InterPro" id="IPR009030">
    <property type="entry name" value="Growth_fac_rcpt_cys_sf"/>
</dbReference>
<keyword evidence="8" id="KW-0812">Transmembrane</keyword>
<feature type="region of interest" description="Disordered" evidence="7">
    <location>
        <begin position="990"/>
        <end position="1009"/>
    </location>
</feature>
<name>A0A9D4IH99_DREPO</name>
<dbReference type="CDD" id="cd19941">
    <property type="entry name" value="TIL"/>
    <property type="match status" value="1"/>
</dbReference>
<feature type="compositionally biased region" description="Low complexity" evidence="7">
    <location>
        <begin position="990"/>
        <end position="1002"/>
    </location>
</feature>
<evidence type="ECO:0000256" key="1">
    <source>
        <dbReference type="ARBA" id="ARBA00022536"/>
    </source>
</evidence>
<organism evidence="10 11">
    <name type="scientific">Dreissena polymorpha</name>
    <name type="common">Zebra mussel</name>
    <name type="synonym">Mytilus polymorpha</name>
    <dbReference type="NCBI Taxonomy" id="45954"/>
    <lineage>
        <taxon>Eukaryota</taxon>
        <taxon>Metazoa</taxon>
        <taxon>Spiralia</taxon>
        <taxon>Lophotrochozoa</taxon>
        <taxon>Mollusca</taxon>
        <taxon>Bivalvia</taxon>
        <taxon>Autobranchia</taxon>
        <taxon>Heteroconchia</taxon>
        <taxon>Euheterodonta</taxon>
        <taxon>Imparidentia</taxon>
        <taxon>Neoheterodontei</taxon>
        <taxon>Myida</taxon>
        <taxon>Dreissenoidea</taxon>
        <taxon>Dreissenidae</taxon>
        <taxon>Dreissena</taxon>
    </lineage>
</organism>
<keyword evidence="8" id="KW-0472">Membrane</keyword>
<evidence type="ECO:0000256" key="4">
    <source>
        <dbReference type="ARBA" id="ARBA00023157"/>
    </source>
</evidence>
<dbReference type="PANTHER" id="PTHR46513:SF41">
    <property type="entry name" value="LOW-DENSITY LIPOPROTEIN RECEPTOR-RELATED PROTEIN"/>
    <property type="match status" value="1"/>
</dbReference>
<feature type="repeat" description="LDL-receptor class B" evidence="6">
    <location>
        <begin position="777"/>
        <end position="820"/>
    </location>
</feature>
<dbReference type="AlphaFoldDB" id="A0A9D4IH99"/>
<keyword evidence="3" id="KW-0677">Repeat</keyword>
<feature type="repeat" description="LDL-receptor class B" evidence="6">
    <location>
        <begin position="143"/>
        <end position="186"/>
    </location>
</feature>
<dbReference type="PROSITE" id="PS01186">
    <property type="entry name" value="EGF_2"/>
    <property type="match status" value="1"/>
</dbReference>
<dbReference type="SMART" id="SM00181">
    <property type="entry name" value="EGF"/>
    <property type="match status" value="3"/>
</dbReference>
<dbReference type="Proteomes" id="UP000828390">
    <property type="component" value="Unassembled WGS sequence"/>
</dbReference>
<gene>
    <name evidence="10" type="ORF">DPMN_174597</name>
</gene>
<keyword evidence="1" id="KW-0245">EGF-like domain</keyword>
<evidence type="ECO:0000256" key="8">
    <source>
        <dbReference type="SAM" id="Phobius"/>
    </source>
</evidence>
<dbReference type="SUPFAM" id="SSF57184">
    <property type="entry name" value="Growth factor receptor domain"/>
    <property type="match status" value="1"/>
</dbReference>
<feature type="repeat" description="LDL-receptor class B" evidence="6">
    <location>
        <begin position="684"/>
        <end position="728"/>
    </location>
</feature>
<dbReference type="SUPFAM" id="SSF57196">
    <property type="entry name" value="EGF/Laminin"/>
    <property type="match status" value="1"/>
</dbReference>
<comment type="caution">
    <text evidence="10">The sequence shown here is derived from an EMBL/GenBank/DDBJ whole genome shotgun (WGS) entry which is preliminary data.</text>
</comment>
<keyword evidence="8" id="KW-1133">Transmembrane helix</keyword>
<dbReference type="PANTHER" id="PTHR46513">
    <property type="entry name" value="VITELLOGENIN RECEPTOR-LIKE PROTEIN-RELATED-RELATED"/>
    <property type="match status" value="1"/>
</dbReference>
<keyword evidence="5" id="KW-0325">Glycoprotein</keyword>
<dbReference type="Pfam" id="PF00008">
    <property type="entry name" value="EGF"/>
    <property type="match status" value="1"/>
</dbReference>
<evidence type="ECO:0000256" key="2">
    <source>
        <dbReference type="ARBA" id="ARBA00022729"/>
    </source>
</evidence>
<evidence type="ECO:0000256" key="6">
    <source>
        <dbReference type="PROSITE-ProRule" id="PRU00461"/>
    </source>
</evidence>
<feature type="transmembrane region" description="Helical" evidence="8">
    <location>
        <begin position="1018"/>
        <end position="1043"/>
    </location>
</feature>
<dbReference type="Pfam" id="PF14670">
    <property type="entry name" value="FXa_inhibition"/>
    <property type="match status" value="2"/>
</dbReference>
<keyword evidence="4" id="KW-1015">Disulfide bond</keyword>
<keyword evidence="11" id="KW-1185">Reference proteome</keyword>
<dbReference type="FunFam" id="2.120.10.30:FF:000241">
    <property type="entry name" value="Low-density lipoprotein receptor-related protein 6"/>
    <property type="match status" value="1"/>
</dbReference>
<dbReference type="InterPro" id="IPR000033">
    <property type="entry name" value="LDLR_classB_rpt"/>
</dbReference>
<dbReference type="SUPFAM" id="SSF63825">
    <property type="entry name" value="YWTD domain"/>
    <property type="match status" value="3"/>
</dbReference>
<proteinExistence type="predicted"/>
<evidence type="ECO:0000313" key="11">
    <source>
        <dbReference type="Proteomes" id="UP000828390"/>
    </source>
</evidence>
<dbReference type="GO" id="GO:0007399">
    <property type="term" value="P:nervous system development"/>
    <property type="evidence" value="ECO:0007669"/>
    <property type="project" value="TreeGrafter"/>
</dbReference>
<dbReference type="InterPro" id="IPR011042">
    <property type="entry name" value="6-blade_b-propeller_TolB-like"/>
</dbReference>
<evidence type="ECO:0000259" key="9">
    <source>
        <dbReference type="PROSITE" id="PS01186"/>
    </source>
</evidence>
<evidence type="ECO:0000256" key="3">
    <source>
        <dbReference type="ARBA" id="ARBA00022737"/>
    </source>
</evidence>
<evidence type="ECO:0000313" key="10">
    <source>
        <dbReference type="EMBL" id="KAH3773239.1"/>
    </source>
</evidence>
<reference evidence="10" key="2">
    <citation type="submission" date="2020-11" db="EMBL/GenBank/DDBJ databases">
        <authorList>
            <person name="McCartney M.A."/>
            <person name="Auch B."/>
            <person name="Kono T."/>
            <person name="Mallez S."/>
            <person name="Becker A."/>
            <person name="Gohl D.M."/>
            <person name="Silverstein K.A.T."/>
            <person name="Koren S."/>
            <person name="Bechman K.B."/>
            <person name="Herman A."/>
            <person name="Abrahante J.E."/>
            <person name="Garbe J."/>
        </authorList>
    </citation>
    <scope>NUCLEOTIDE SEQUENCE</scope>
    <source>
        <strain evidence="10">Duluth1</strain>
        <tissue evidence="10">Whole animal</tissue>
    </source>
</reference>
<dbReference type="EMBL" id="JAIWYP010000009">
    <property type="protein sequence ID" value="KAH3773239.1"/>
    <property type="molecule type" value="Genomic_DNA"/>
</dbReference>
<feature type="domain" description="EGF-like" evidence="9">
    <location>
        <begin position="301"/>
        <end position="316"/>
    </location>
</feature>
<protein>
    <recommendedName>
        <fullName evidence="9">EGF-like domain-containing protein</fullName>
    </recommendedName>
</protein>
<dbReference type="Gene3D" id="2.120.10.30">
    <property type="entry name" value="TolB, C-terminal domain"/>
    <property type="match status" value="3"/>
</dbReference>